<dbReference type="NCBIfam" id="TIGR02383">
    <property type="entry name" value="Hfq"/>
    <property type="match status" value="1"/>
</dbReference>
<dbReference type="InterPro" id="IPR047575">
    <property type="entry name" value="Sm"/>
</dbReference>
<dbReference type="HAMAP" id="MF_00436">
    <property type="entry name" value="Hfq"/>
    <property type="match status" value="1"/>
</dbReference>
<dbReference type="PANTHER" id="PTHR34772">
    <property type="entry name" value="RNA-BINDING PROTEIN HFQ"/>
    <property type="match status" value="1"/>
</dbReference>
<dbReference type="Pfam" id="PF17209">
    <property type="entry name" value="Hfq"/>
    <property type="match status" value="1"/>
</dbReference>
<keyword evidence="2 3" id="KW-0346">Stress response</keyword>
<evidence type="ECO:0000313" key="5">
    <source>
        <dbReference type="EMBL" id="GEN33537.1"/>
    </source>
</evidence>
<name>A0A511V3N7_9BACL</name>
<gene>
    <name evidence="3 5" type="primary">hfq</name>
    <name evidence="5" type="ORF">ADA01nite_09970</name>
</gene>
<evidence type="ECO:0000313" key="6">
    <source>
        <dbReference type="Proteomes" id="UP000321157"/>
    </source>
</evidence>
<dbReference type="SUPFAM" id="SSF50182">
    <property type="entry name" value="Sm-like ribonucleoproteins"/>
    <property type="match status" value="1"/>
</dbReference>
<reference evidence="5 6" key="1">
    <citation type="submission" date="2019-07" db="EMBL/GenBank/DDBJ databases">
        <title>Whole genome shotgun sequence of Aneurinibacillus danicus NBRC 102444.</title>
        <authorList>
            <person name="Hosoyama A."/>
            <person name="Uohara A."/>
            <person name="Ohji S."/>
            <person name="Ichikawa N."/>
        </authorList>
    </citation>
    <scope>NUCLEOTIDE SEQUENCE [LARGE SCALE GENOMIC DNA]</scope>
    <source>
        <strain evidence="5 6">NBRC 102444</strain>
    </source>
</reference>
<dbReference type="OrthoDB" id="2639139at2"/>
<dbReference type="Proteomes" id="UP000321157">
    <property type="component" value="Unassembled WGS sequence"/>
</dbReference>
<sequence>MEKAKLQDYFLNQLRSNKIPVTVFTINGVQMRGLIASFDQYTVAIQVENKQNILYKAAISTIVPLKPVSLTTK</sequence>
<comment type="function">
    <text evidence="3">RNA chaperone that binds small regulatory RNA (sRNAs) and mRNAs to facilitate mRNA translational regulation in response to envelope stress, environmental stress and changes in metabolite concentrations. Also binds with high specificity to tRNAs.</text>
</comment>
<dbReference type="GO" id="GO:0006355">
    <property type="term" value="P:regulation of DNA-templated transcription"/>
    <property type="evidence" value="ECO:0007669"/>
    <property type="project" value="InterPro"/>
</dbReference>
<evidence type="ECO:0000259" key="4">
    <source>
        <dbReference type="PROSITE" id="PS52002"/>
    </source>
</evidence>
<dbReference type="GO" id="GO:0043487">
    <property type="term" value="P:regulation of RNA stability"/>
    <property type="evidence" value="ECO:0007669"/>
    <property type="project" value="TreeGrafter"/>
</dbReference>
<keyword evidence="6" id="KW-1185">Reference proteome</keyword>
<dbReference type="PROSITE" id="PS52002">
    <property type="entry name" value="SM"/>
    <property type="match status" value="1"/>
</dbReference>
<dbReference type="InterPro" id="IPR010920">
    <property type="entry name" value="LSM_dom_sf"/>
</dbReference>
<comment type="similarity">
    <text evidence="3">Belongs to the Hfq family.</text>
</comment>
<feature type="domain" description="Sm" evidence="4">
    <location>
        <begin position="8"/>
        <end position="68"/>
    </location>
</feature>
<dbReference type="GO" id="GO:0045974">
    <property type="term" value="P:regulation of translation, ncRNA-mediated"/>
    <property type="evidence" value="ECO:0007669"/>
    <property type="project" value="TreeGrafter"/>
</dbReference>
<comment type="caution">
    <text evidence="5">The sequence shown here is derived from an EMBL/GenBank/DDBJ whole genome shotgun (WGS) entry which is preliminary data.</text>
</comment>
<dbReference type="CDD" id="cd01716">
    <property type="entry name" value="Hfq"/>
    <property type="match status" value="1"/>
</dbReference>
<organism evidence="5 6">
    <name type="scientific">Aneurinibacillus danicus</name>
    <dbReference type="NCBI Taxonomy" id="267746"/>
    <lineage>
        <taxon>Bacteria</taxon>
        <taxon>Bacillati</taxon>
        <taxon>Bacillota</taxon>
        <taxon>Bacilli</taxon>
        <taxon>Bacillales</taxon>
        <taxon>Paenibacillaceae</taxon>
        <taxon>Aneurinibacillus group</taxon>
        <taxon>Aneurinibacillus</taxon>
    </lineage>
</organism>
<proteinExistence type="inferred from homology"/>
<dbReference type="GO" id="GO:0005829">
    <property type="term" value="C:cytosol"/>
    <property type="evidence" value="ECO:0007669"/>
    <property type="project" value="TreeGrafter"/>
</dbReference>
<dbReference type="InterPro" id="IPR005001">
    <property type="entry name" value="Hfq"/>
</dbReference>
<dbReference type="GO" id="GO:0003723">
    <property type="term" value="F:RNA binding"/>
    <property type="evidence" value="ECO:0007669"/>
    <property type="project" value="UniProtKB-UniRule"/>
</dbReference>
<dbReference type="Gene3D" id="2.30.30.100">
    <property type="match status" value="1"/>
</dbReference>
<dbReference type="RefSeq" id="WP_146808868.1">
    <property type="nucleotide sequence ID" value="NZ_BJXX01000047.1"/>
</dbReference>
<evidence type="ECO:0000256" key="2">
    <source>
        <dbReference type="ARBA" id="ARBA00023016"/>
    </source>
</evidence>
<comment type="subunit">
    <text evidence="3">Homohexamer.</text>
</comment>
<evidence type="ECO:0000256" key="1">
    <source>
        <dbReference type="ARBA" id="ARBA00022884"/>
    </source>
</evidence>
<dbReference type="AlphaFoldDB" id="A0A511V3N7"/>
<keyword evidence="1 3" id="KW-0694">RNA-binding</keyword>
<evidence type="ECO:0000256" key="3">
    <source>
        <dbReference type="HAMAP-Rule" id="MF_00436"/>
    </source>
</evidence>
<dbReference type="PANTHER" id="PTHR34772:SF1">
    <property type="entry name" value="RNA-BINDING PROTEIN HFQ"/>
    <property type="match status" value="1"/>
</dbReference>
<accession>A0A511V3N7</accession>
<protein>
    <recommendedName>
        <fullName evidence="3">RNA-binding protein Hfq</fullName>
    </recommendedName>
</protein>
<dbReference type="EMBL" id="BJXX01000047">
    <property type="protein sequence ID" value="GEN33537.1"/>
    <property type="molecule type" value="Genomic_DNA"/>
</dbReference>